<dbReference type="PANTHER" id="PTHR40129">
    <property type="entry name" value="KETOPANTOATE REDUCTASE N-TERMINAL DOMAIN-CONTAINING PROTEIN"/>
    <property type="match status" value="1"/>
</dbReference>
<organism evidence="1 2">
    <name type="scientific">Tilletiaria anomala (strain ATCC 24038 / CBS 436.72 / UBC 951)</name>
    <dbReference type="NCBI Taxonomy" id="1037660"/>
    <lineage>
        <taxon>Eukaryota</taxon>
        <taxon>Fungi</taxon>
        <taxon>Dikarya</taxon>
        <taxon>Basidiomycota</taxon>
        <taxon>Ustilaginomycotina</taxon>
        <taxon>Exobasidiomycetes</taxon>
        <taxon>Georgefischeriales</taxon>
        <taxon>Tilletiariaceae</taxon>
        <taxon>Tilletiaria</taxon>
    </lineage>
</organism>
<sequence length="283" mass="31813">MPDSLVDILCLGFGWTGQFLLQRFDNAHVSYAFTATSHEHGLFNLGAAGWQDSVHDLPMARMVVVIFPIKDICLLEELVQTYETAHGETNWLLLGSTGIWKDGYHTSSSQFDPSNVRGQVESRLLQIRGLRAAVLNLSGLYGIQRQPKNFILKGAPTRDALEQKSSLHLVHGDDVASAILSMFIALSDDQARARLWAKRWIVSDSHVYDWWHLAGVVPDLPEQYSQWSRELATKYNVNLPRSYDAQGASDIQRSLKRVLNGREFWDAAQVGISSLHGRFYEGS</sequence>
<evidence type="ECO:0008006" key="3">
    <source>
        <dbReference type="Google" id="ProtNLM"/>
    </source>
</evidence>
<evidence type="ECO:0000313" key="2">
    <source>
        <dbReference type="Proteomes" id="UP000027361"/>
    </source>
</evidence>
<accession>A0A066VRA2</accession>
<protein>
    <recommendedName>
        <fullName evidence="3">NAD(P)-binding protein</fullName>
    </recommendedName>
</protein>
<reference evidence="1 2" key="1">
    <citation type="submission" date="2014-05" db="EMBL/GenBank/DDBJ databases">
        <title>Draft genome sequence of a rare smut relative, Tilletiaria anomala UBC 951.</title>
        <authorList>
            <consortium name="DOE Joint Genome Institute"/>
            <person name="Toome M."/>
            <person name="Kuo A."/>
            <person name="Henrissat B."/>
            <person name="Lipzen A."/>
            <person name="Tritt A."/>
            <person name="Yoshinaga Y."/>
            <person name="Zane M."/>
            <person name="Barry K."/>
            <person name="Grigoriev I.V."/>
            <person name="Spatafora J.W."/>
            <person name="Aimea M.C."/>
        </authorList>
    </citation>
    <scope>NUCLEOTIDE SEQUENCE [LARGE SCALE GENOMIC DNA]</scope>
    <source>
        <strain evidence="1 2">UBC 951</strain>
    </source>
</reference>
<dbReference type="OMA" id="SIHMIHG"/>
<dbReference type="PANTHER" id="PTHR40129:SF2">
    <property type="entry name" value="KETOPANTOATE REDUCTASE N-TERMINAL DOMAIN-CONTAINING PROTEIN"/>
    <property type="match status" value="1"/>
</dbReference>
<keyword evidence="2" id="KW-1185">Reference proteome</keyword>
<dbReference type="Proteomes" id="UP000027361">
    <property type="component" value="Unassembled WGS sequence"/>
</dbReference>
<dbReference type="AlphaFoldDB" id="A0A066VRA2"/>
<name>A0A066VRA2_TILAU</name>
<comment type="caution">
    <text evidence="1">The sequence shown here is derived from an EMBL/GenBank/DDBJ whole genome shotgun (WGS) entry which is preliminary data.</text>
</comment>
<proteinExistence type="predicted"/>
<dbReference type="RefSeq" id="XP_013242723.1">
    <property type="nucleotide sequence ID" value="XM_013387269.1"/>
</dbReference>
<dbReference type="STRING" id="1037660.A0A066VRA2"/>
<evidence type="ECO:0000313" key="1">
    <source>
        <dbReference type="EMBL" id="KDN44272.1"/>
    </source>
</evidence>
<dbReference type="EMBL" id="JMSN01000053">
    <property type="protein sequence ID" value="KDN44272.1"/>
    <property type="molecule type" value="Genomic_DNA"/>
</dbReference>
<dbReference type="HOGENOM" id="CLU_044092_0_0_1"/>
<dbReference type="Gene3D" id="3.40.50.720">
    <property type="entry name" value="NAD(P)-binding Rossmann-like Domain"/>
    <property type="match status" value="1"/>
</dbReference>
<dbReference type="InParanoid" id="A0A066VRA2"/>
<gene>
    <name evidence="1" type="ORF">K437DRAFT_225037</name>
</gene>
<dbReference type="OrthoDB" id="674948at2759"/>
<dbReference type="GeneID" id="25262499"/>